<reference evidence="2" key="1">
    <citation type="submission" date="2018-02" db="EMBL/GenBank/DDBJ databases">
        <title>Genome sequencing of Solimonas sp. HR-BB.</title>
        <authorList>
            <person name="Lee Y."/>
            <person name="Jeon C.O."/>
        </authorList>
    </citation>
    <scope>NUCLEOTIDE SEQUENCE [LARGE SCALE GENOMIC DNA]</scope>
    <source>
        <strain evidence="2">HR-U</strain>
    </source>
</reference>
<evidence type="ECO:0000313" key="1">
    <source>
        <dbReference type="EMBL" id="PQA60000.1"/>
    </source>
</evidence>
<gene>
    <name evidence="1" type="ORF">C5O19_10365</name>
</gene>
<organism evidence="1 2">
    <name type="scientific">Siphonobacter curvatus</name>
    <dbReference type="NCBI Taxonomy" id="2094562"/>
    <lineage>
        <taxon>Bacteria</taxon>
        <taxon>Pseudomonadati</taxon>
        <taxon>Bacteroidota</taxon>
        <taxon>Cytophagia</taxon>
        <taxon>Cytophagales</taxon>
        <taxon>Cytophagaceae</taxon>
        <taxon>Siphonobacter</taxon>
    </lineage>
</organism>
<protein>
    <submittedName>
        <fullName evidence="1">Uncharacterized protein</fullName>
    </submittedName>
</protein>
<keyword evidence="2" id="KW-1185">Reference proteome</keyword>
<dbReference type="AlphaFoldDB" id="A0A2S7IQZ5"/>
<comment type="caution">
    <text evidence="1">The sequence shown here is derived from an EMBL/GenBank/DDBJ whole genome shotgun (WGS) entry which is preliminary data.</text>
</comment>
<dbReference type="EMBL" id="PTRA01000001">
    <property type="protein sequence ID" value="PQA60000.1"/>
    <property type="molecule type" value="Genomic_DNA"/>
</dbReference>
<dbReference type="Proteomes" id="UP000239590">
    <property type="component" value="Unassembled WGS sequence"/>
</dbReference>
<evidence type="ECO:0000313" key="2">
    <source>
        <dbReference type="Proteomes" id="UP000239590"/>
    </source>
</evidence>
<name>A0A2S7IQZ5_9BACT</name>
<accession>A0A2S7IQZ5</accession>
<sequence>MRLVYQIDGSKLPRIGGVYYVKRTEMGFVRTELSRRRYAYFLDEVRAPTICNRRRSEHHEQGWIMNRSEFQGCGLPLETGLLYLIFKGGTEESYLTVFTTEIVLTDIRGSRTIPSKSGKTGRPMNKSAKEESFLRDFWKAIFPF</sequence>
<proteinExistence type="predicted"/>